<gene>
    <name evidence="3" type="ORF">D9613_010331</name>
</gene>
<keyword evidence="2" id="KW-0472">Membrane</keyword>
<evidence type="ECO:0000313" key="4">
    <source>
        <dbReference type="Proteomes" id="UP000521872"/>
    </source>
</evidence>
<evidence type="ECO:0000256" key="1">
    <source>
        <dbReference type="SAM" id="MobiDB-lite"/>
    </source>
</evidence>
<feature type="transmembrane region" description="Helical" evidence="2">
    <location>
        <begin position="145"/>
        <end position="166"/>
    </location>
</feature>
<protein>
    <submittedName>
        <fullName evidence="3">Uncharacterized protein</fullName>
    </submittedName>
</protein>
<keyword evidence="4" id="KW-1185">Reference proteome</keyword>
<name>A0A8H4VHG0_9AGAR</name>
<reference evidence="3 4" key="1">
    <citation type="submission" date="2019-12" db="EMBL/GenBank/DDBJ databases">
        <authorList>
            <person name="Floudas D."/>
            <person name="Bentzer J."/>
            <person name="Ahren D."/>
            <person name="Johansson T."/>
            <person name="Persson P."/>
            <person name="Tunlid A."/>
        </authorList>
    </citation>
    <scope>NUCLEOTIDE SEQUENCE [LARGE SCALE GENOMIC DNA]</scope>
    <source>
        <strain evidence="3 4">CBS 102.39</strain>
    </source>
</reference>
<accession>A0A8H4VHG0</accession>
<comment type="caution">
    <text evidence="3">The sequence shown here is derived from an EMBL/GenBank/DDBJ whole genome shotgun (WGS) entry which is preliminary data.</text>
</comment>
<feature type="region of interest" description="Disordered" evidence="1">
    <location>
        <begin position="1"/>
        <end position="23"/>
    </location>
</feature>
<sequence length="176" mass="18667">MRHGNVNSASQGGDLGKSYGRNVDAVDPTSPGWRWIYEGDGFPLYIHQSRTDLGEEDRPGSHRRGLRGTPMLTKTLHMVPCDIRMVVNKMEVGAVIEGVVLLRSEEADEARDQRELAGGAGVAALGEDGAAGGAGFDKASTLGTYTLVLLCCCSFFYSSFISIVLAGGDVGRAGML</sequence>
<organism evidence="3 4">
    <name type="scientific">Agrocybe pediades</name>
    <dbReference type="NCBI Taxonomy" id="84607"/>
    <lineage>
        <taxon>Eukaryota</taxon>
        <taxon>Fungi</taxon>
        <taxon>Dikarya</taxon>
        <taxon>Basidiomycota</taxon>
        <taxon>Agaricomycotina</taxon>
        <taxon>Agaricomycetes</taxon>
        <taxon>Agaricomycetidae</taxon>
        <taxon>Agaricales</taxon>
        <taxon>Agaricineae</taxon>
        <taxon>Strophariaceae</taxon>
        <taxon>Agrocybe</taxon>
    </lineage>
</organism>
<feature type="compositionally biased region" description="Polar residues" evidence="1">
    <location>
        <begin position="1"/>
        <end position="11"/>
    </location>
</feature>
<keyword evidence="2" id="KW-1133">Transmembrane helix</keyword>
<dbReference type="AlphaFoldDB" id="A0A8H4VHG0"/>
<proteinExistence type="predicted"/>
<evidence type="ECO:0000256" key="2">
    <source>
        <dbReference type="SAM" id="Phobius"/>
    </source>
</evidence>
<evidence type="ECO:0000313" key="3">
    <source>
        <dbReference type="EMBL" id="KAF4610001.1"/>
    </source>
</evidence>
<dbReference type="Proteomes" id="UP000521872">
    <property type="component" value="Unassembled WGS sequence"/>
</dbReference>
<keyword evidence="2" id="KW-0812">Transmembrane</keyword>
<dbReference type="EMBL" id="JAACJL010000059">
    <property type="protein sequence ID" value="KAF4610001.1"/>
    <property type="molecule type" value="Genomic_DNA"/>
</dbReference>